<evidence type="ECO:0000256" key="1">
    <source>
        <dbReference type="ARBA" id="ARBA00006484"/>
    </source>
</evidence>
<dbReference type="PANTHER" id="PTHR24321">
    <property type="entry name" value="DEHYDROGENASES, SHORT CHAIN"/>
    <property type="match status" value="1"/>
</dbReference>
<comment type="caution">
    <text evidence="3">The sequence shown here is derived from an EMBL/GenBank/DDBJ whole genome shotgun (WGS) entry which is preliminary data.</text>
</comment>
<gene>
    <name evidence="3" type="ORF">GCM10010990_33050</name>
</gene>
<dbReference type="SUPFAM" id="SSF51735">
    <property type="entry name" value="NAD(P)-binding Rossmann-fold domains"/>
    <property type="match status" value="1"/>
</dbReference>
<keyword evidence="2" id="KW-0560">Oxidoreductase</keyword>
<proteinExistence type="inferred from homology"/>
<protein>
    <submittedName>
        <fullName evidence="3">3-alpha-hydroxysteroid dehydrogenase</fullName>
    </submittedName>
</protein>
<dbReference type="EMBL" id="BMIP01000009">
    <property type="protein sequence ID" value="GGD80565.1"/>
    <property type="molecule type" value="Genomic_DNA"/>
</dbReference>
<evidence type="ECO:0000256" key="2">
    <source>
        <dbReference type="ARBA" id="ARBA00023002"/>
    </source>
</evidence>
<dbReference type="InterPro" id="IPR020904">
    <property type="entry name" value="Sc_DH/Rdtase_CS"/>
</dbReference>
<dbReference type="Gene3D" id="3.40.50.720">
    <property type="entry name" value="NAD(P)-binding Rossmann-like Domain"/>
    <property type="match status" value="1"/>
</dbReference>
<sequence>MTGKLAGKTAIITGAAQGMGAATARLFAQEGANCLMTDIRPEGAGVADEIGASALFARHDVSDEDDWKTIAALALDRFGGADILINNAGIVFMGGSILEIERADFQRLFDVNTMGCWLGIKHVAPQIIANGGGAIVNIASIAAITGLNGIAPYAVSKWGVRGLSRTAALELGPKGIRVNTIMPGTINTQMGNIANETIEELNARHHRQPVQRVGEPQDIASACLFLASADSGYLAGTELVVDGGMTSGFYTDALPNGVD</sequence>
<dbReference type="PROSITE" id="PS00061">
    <property type="entry name" value="ADH_SHORT"/>
    <property type="match status" value="1"/>
</dbReference>
<dbReference type="Pfam" id="PF13561">
    <property type="entry name" value="adh_short_C2"/>
    <property type="match status" value="1"/>
</dbReference>
<dbReference type="PRINTS" id="PR00080">
    <property type="entry name" value="SDRFAMILY"/>
</dbReference>
<reference evidence="3" key="2">
    <citation type="submission" date="2020-09" db="EMBL/GenBank/DDBJ databases">
        <authorList>
            <person name="Sun Q."/>
            <person name="Zhou Y."/>
        </authorList>
    </citation>
    <scope>NUCLEOTIDE SEQUENCE</scope>
    <source>
        <strain evidence="3">CGMCC 1.15360</strain>
    </source>
</reference>
<dbReference type="NCBIfam" id="NF005559">
    <property type="entry name" value="PRK07231.1"/>
    <property type="match status" value="1"/>
</dbReference>
<dbReference type="InterPro" id="IPR002347">
    <property type="entry name" value="SDR_fam"/>
</dbReference>
<reference evidence="3" key="1">
    <citation type="journal article" date="2014" name="Int. J. Syst. Evol. Microbiol.">
        <title>Complete genome sequence of Corynebacterium casei LMG S-19264T (=DSM 44701T), isolated from a smear-ripened cheese.</title>
        <authorList>
            <consortium name="US DOE Joint Genome Institute (JGI-PGF)"/>
            <person name="Walter F."/>
            <person name="Albersmeier A."/>
            <person name="Kalinowski J."/>
            <person name="Ruckert C."/>
        </authorList>
    </citation>
    <scope>NUCLEOTIDE SEQUENCE</scope>
    <source>
        <strain evidence="3">CGMCC 1.15360</strain>
    </source>
</reference>
<dbReference type="Proteomes" id="UP000612349">
    <property type="component" value="Unassembled WGS sequence"/>
</dbReference>
<comment type="similarity">
    <text evidence="1">Belongs to the short-chain dehydrogenases/reductases (SDR) family.</text>
</comment>
<name>A0A917DYV7_9SPHN</name>
<organism evidence="3 4">
    <name type="scientific">Croceicoccus mobilis</name>
    <dbReference type="NCBI Taxonomy" id="1703339"/>
    <lineage>
        <taxon>Bacteria</taxon>
        <taxon>Pseudomonadati</taxon>
        <taxon>Pseudomonadota</taxon>
        <taxon>Alphaproteobacteria</taxon>
        <taxon>Sphingomonadales</taxon>
        <taxon>Erythrobacteraceae</taxon>
        <taxon>Croceicoccus</taxon>
    </lineage>
</organism>
<dbReference type="PRINTS" id="PR00081">
    <property type="entry name" value="GDHRDH"/>
</dbReference>
<dbReference type="GO" id="GO:0016491">
    <property type="term" value="F:oxidoreductase activity"/>
    <property type="evidence" value="ECO:0007669"/>
    <property type="project" value="UniProtKB-KW"/>
</dbReference>
<dbReference type="InterPro" id="IPR036291">
    <property type="entry name" value="NAD(P)-bd_dom_sf"/>
</dbReference>
<evidence type="ECO:0000313" key="3">
    <source>
        <dbReference type="EMBL" id="GGD80565.1"/>
    </source>
</evidence>
<dbReference type="AlphaFoldDB" id="A0A917DYV7"/>
<dbReference type="PANTHER" id="PTHR24321:SF8">
    <property type="entry name" value="ESTRADIOL 17-BETA-DEHYDROGENASE 8-RELATED"/>
    <property type="match status" value="1"/>
</dbReference>
<accession>A0A917DYV7</accession>
<dbReference type="OrthoDB" id="5457012at2"/>
<keyword evidence="4" id="KW-1185">Reference proteome</keyword>
<dbReference type="FunFam" id="3.40.50.720:FF:000084">
    <property type="entry name" value="Short-chain dehydrogenase reductase"/>
    <property type="match status" value="1"/>
</dbReference>
<dbReference type="RefSeq" id="WP_066770744.1">
    <property type="nucleotide sequence ID" value="NZ_BMIP01000009.1"/>
</dbReference>
<evidence type="ECO:0000313" key="4">
    <source>
        <dbReference type="Proteomes" id="UP000612349"/>
    </source>
</evidence>